<dbReference type="GO" id="GO:0008942">
    <property type="term" value="F:nitrite reductase [NAD(P)H] activity"/>
    <property type="evidence" value="ECO:0007669"/>
    <property type="project" value="UniProtKB-EC"/>
</dbReference>
<dbReference type="SUPFAM" id="SSF51905">
    <property type="entry name" value="FAD/NAD(P)-binding domain"/>
    <property type="match status" value="2"/>
</dbReference>
<dbReference type="Proteomes" id="UP000193862">
    <property type="component" value="Unassembled WGS sequence"/>
</dbReference>
<accession>A0A1Y5STN7</accession>
<dbReference type="InterPro" id="IPR023753">
    <property type="entry name" value="FAD/NAD-binding_dom"/>
</dbReference>
<evidence type="ECO:0000259" key="5">
    <source>
        <dbReference type="Pfam" id="PF07992"/>
    </source>
</evidence>
<dbReference type="PANTHER" id="PTHR43429">
    <property type="entry name" value="PYRIDINE NUCLEOTIDE-DISULFIDE OXIDOREDUCTASE DOMAIN-CONTAINING"/>
    <property type="match status" value="1"/>
</dbReference>
<keyword evidence="8" id="KW-1185">Reference proteome</keyword>
<protein>
    <submittedName>
        <fullName evidence="7">Nitrite reductase [NAD(P)H]</fullName>
        <ecNumber evidence="7">1.7.1.4</ecNumber>
    </submittedName>
</protein>
<dbReference type="Pfam" id="PF18267">
    <property type="entry name" value="Rubredoxin_C"/>
    <property type="match status" value="1"/>
</dbReference>
<evidence type="ECO:0000256" key="2">
    <source>
        <dbReference type="ARBA" id="ARBA00006442"/>
    </source>
</evidence>
<dbReference type="AlphaFoldDB" id="A0A1Y5STN7"/>
<evidence type="ECO:0000256" key="1">
    <source>
        <dbReference type="ARBA" id="ARBA00001974"/>
    </source>
</evidence>
<dbReference type="InterPro" id="IPR041575">
    <property type="entry name" value="Rubredoxin_C"/>
</dbReference>
<dbReference type="EC" id="1.7.1.4" evidence="7"/>
<comment type="similarity">
    <text evidence="2">Belongs to the FAD-dependent oxidoreductase family.</text>
</comment>
<comment type="cofactor">
    <cofactor evidence="1">
        <name>FAD</name>
        <dbReference type="ChEBI" id="CHEBI:57692"/>
    </cofactor>
</comment>
<dbReference type="InterPro" id="IPR016156">
    <property type="entry name" value="FAD/NAD-linked_Rdtase_dimer_sf"/>
</dbReference>
<dbReference type="InterPro" id="IPR036188">
    <property type="entry name" value="FAD/NAD-bd_sf"/>
</dbReference>
<evidence type="ECO:0000256" key="4">
    <source>
        <dbReference type="ARBA" id="ARBA00022827"/>
    </source>
</evidence>
<dbReference type="Gene3D" id="3.50.50.60">
    <property type="entry name" value="FAD/NAD(P)-binding domain"/>
    <property type="match status" value="2"/>
</dbReference>
<dbReference type="OrthoDB" id="9768666at2"/>
<dbReference type="Gene3D" id="3.30.390.30">
    <property type="match status" value="1"/>
</dbReference>
<organism evidence="7 8">
    <name type="scientific">Aquimixticola soesokkakensis</name>
    <dbReference type="NCBI Taxonomy" id="1519096"/>
    <lineage>
        <taxon>Bacteria</taxon>
        <taxon>Pseudomonadati</taxon>
        <taxon>Pseudomonadota</taxon>
        <taxon>Alphaproteobacteria</taxon>
        <taxon>Rhodobacterales</taxon>
        <taxon>Paracoccaceae</taxon>
        <taxon>Aquimixticola</taxon>
    </lineage>
</organism>
<keyword evidence="7" id="KW-0560">Oxidoreductase</keyword>
<gene>
    <name evidence="7" type="primary">nasD_1</name>
    <name evidence="7" type="ORF">AQS8620_01820</name>
</gene>
<evidence type="ECO:0000313" key="7">
    <source>
        <dbReference type="EMBL" id="SLN44829.1"/>
    </source>
</evidence>
<dbReference type="EMBL" id="FWFS01000006">
    <property type="protein sequence ID" value="SLN44829.1"/>
    <property type="molecule type" value="Genomic_DNA"/>
</dbReference>
<dbReference type="InterPro" id="IPR050260">
    <property type="entry name" value="FAD-bd_OxRdtase"/>
</dbReference>
<dbReference type="Pfam" id="PF07992">
    <property type="entry name" value="Pyr_redox_2"/>
    <property type="match status" value="1"/>
</dbReference>
<name>A0A1Y5STN7_9RHOB</name>
<keyword evidence="3" id="KW-0285">Flavoprotein</keyword>
<dbReference type="PRINTS" id="PR00368">
    <property type="entry name" value="FADPNR"/>
</dbReference>
<reference evidence="7 8" key="1">
    <citation type="submission" date="2017-03" db="EMBL/GenBank/DDBJ databases">
        <authorList>
            <person name="Afonso C.L."/>
            <person name="Miller P.J."/>
            <person name="Scott M.A."/>
            <person name="Spackman E."/>
            <person name="Goraichik I."/>
            <person name="Dimitrov K.M."/>
            <person name="Suarez D.L."/>
            <person name="Swayne D.E."/>
        </authorList>
    </citation>
    <scope>NUCLEOTIDE SEQUENCE [LARGE SCALE GENOMIC DNA]</scope>
    <source>
        <strain evidence="7 8">CECT 8620</strain>
    </source>
</reference>
<keyword evidence="4" id="KW-0274">FAD</keyword>
<feature type="domain" description="NADH-rubredoxin oxidoreductase C-terminal" evidence="6">
    <location>
        <begin position="317"/>
        <end position="383"/>
    </location>
</feature>
<dbReference type="PRINTS" id="PR00469">
    <property type="entry name" value="PNDRDTASEII"/>
</dbReference>
<dbReference type="PANTHER" id="PTHR43429:SF3">
    <property type="entry name" value="NITRITE REDUCTASE [NAD(P)H]"/>
    <property type="match status" value="1"/>
</dbReference>
<sequence length="417" mass="44041">MVRRLVIIGAGMATGRLLERLLEAAPQTFEVTLFNAEPRGTYNRLMLSPVLAGEKAFADIMTHGPDWYSARGVTCRFGERVTAIDTDARLVSGEQGSVPYDDLVIATGSTPFIVPLPGAGLEGVMAYRDVEDTQRMIDLGAVAGKRAVVIGGGVLGLEAAAGMAERGVDVTVIHNAGHPMNRQLDAEAGGLLAKALEARGITLCLGAASQEILGDSAGHVRALQLADGREIPCDLLVMAVGIRPATDLARAAGLEVNRGVVVDAQMRSSAPDVYALGECTEFEGTLFGLVAPLYDQAAVLAQVLQGQEAAFRITELATKLKVTGCDLFSAGDFSEGLGRENIVFRDPARGHYKRLVIEAGQLIGAVMYGDTADSAWLYDIILEGRDICEMRDVLMFGPAFEGAAPLDAYGGRCSLTA</sequence>
<feature type="domain" description="FAD/NAD(P)-binding" evidence="5">
    <location>
        <begin position="4"/>
        <end position="280"/>
    </location>
</feature>
<evidence type="ECO:0000313" key="8">
    <source>
        <dbReference type="Proteomes" id="UP000193862"/>
    </source>
</evidence>
<proteinExistence type="inferred from homology"/>
<dbReference type="RefSeq" id="WP_085836521.1">
    <property type="nucleotide sequence ID" value="NZ_FWFS01000006.1"/>
</dbReference>
<evidence type="ECO:0000256" key="3">
    <source>
        <dbReference type="ARBA" id="ARBA00022630"/>
    </source>
</evidence>
<evidence type="ECO:0000259" key="6">
    <source>
        <dbReference type="Pfam" id="PF18267"/>
    </source>
</evidence>